<feature type="domain" description="N6 adenine-specific DNA methyltransferase N-terminal" evidence="10">
    <location>
        <begin position="11"/>
        <end position="162"/>
    </location>
</feature>
<dbReference type="SUPFAM" id="SSF53335">
    <property type="entry name" value="S-adenosyl-L-methionine-dependent methyltransferases"/>
    <property type="match status" value="1"/>
</dbReference>
<dbReference type="PRINTS" id="PR00507">
    <property type="entry name" value="N12N6MTFRASE"/>
</dbReference>
<evidence type="ECO:0000313" key="13">
    <source>
        <dbReference type="Proteomes" id="UP000185655"/>
    </source>
</evidence>
<dbReference type="EC" id="2.1.1.72" evidence="2"/>
<evidence type="ECO:0000256" key="5">
    <source>
        <dbReference type="ARBA" id="ARBA00022691"/>
    </source>
</evidence>
<dbReference type="RefSeq" id="WP_244148273.1">
    <property type="nucleotide sequence ID" value="NZ_FPKS01000001.1"/>
</dbReference>
<name>A0A1K2H3Z2_9LACT</name>
<dbReference type="EMBL" id="FPKS01000001">
    <property type="protein sequence ID" value="SFZ70258.1"/>
    <property type="molecule type" value="Genomic_DNA"/>
</dbReference>
<sequence length="843" mass="95053">MTIQTNQDLYARLWDGAEQLRGSMDASKYKDYMLGIMFYKFLSDKTLASFSEYAEIPSEEAYEQYLAADDMRVQVNAALISTLGYYVQPEDLYQTWIKKIENNTFEVQNIKDAINNFNRNIQGSSNRHDFDGLFSSMNVDSPDLGGDLNARNKNLRALIKLFADLDMAELQKTDVLGDAYEYLVGQFGMESGKKAGEFYTPRQVSEVMAQVITSTTDSIQTIYDPTVGSGSLLLTVAKHLDTENRTLLRYYGQEYNTATFNLTRMNLLLHGVQPDHMTINNGDTLREDWPEDERNPQQSKQFDAVVMNPPYSHNWSKGDDSAYEQATLTDPRYQDYGTLAPKTKADFAFLLHGLYHLDNQGTMAIVLPHGVLFRGGDEAMIRQNLLKRNQIDIIIGMPSTLFTNTSIPVIVMVLKKNRSNGDKVLIIDASDGFVKDGKQNKLRERDIAKIVDTVKTRDEIPGFSHLASLDEIRENDWNLNIPRYVESITQEDVQDVDGHLKGGVPAYALENLHVINKLAKAELDASFDVIRPGYLQANIDKEVLRKSIYQAHGVIASKNAYQTSISAFVEKWFARLIKLAPELSLEALKFEMSRDAQQALKIDDVVDQYSAYQVVANLWTAFLTQDTELIQKFGLIQTGQEVVTETNNKGKVIGRNGRVIPKTLVQKVLFVAELQEVTVLQQAAEEAEEAYNTLVEEGQSNADLEAYYEDGKVQKNSIKSDLKDYDKTSDDAILTWLKAFTTADKLKSDSSRAVKKAEDALDELTIARYASLTEDEVKTLLREKWFGAFDADMLKLLDNAIDSELDQLSTLVDRYSDTLSDIQAQKKALEAELQSMMAELVEG</sequence>
<evidence type="ECO:0000256" key="6">
    <source>
        <dbReference type="ARBA" id="ARBA00022747"/>
    </source>
</evidence>
<keyword evidence="3" id="KW-0489">Methyltransferase</keyword>
<dbReference type="InterPro" id="IPR038333">
    <property type="entry name" value="T1MK-like_N_sf"/>
</dbReference>
<dbReference type="GO" id="GO:0003677">
    <property type="term" value="F:DNA binding"/>
    <property type="evidence" value="ECO:0007669"/>
    <property type="project" value="InterPro"/>
</dbReference>
<keyword evidence="14" id="KW-1185">Reference proteome</keyword>
<dbReference type="Proteomes" id="UP000185655">
    <property type="component" value="Unassembled WGS sequence"/>
</dbReference>
<dbReference type="Pfam" id="PF12161">
    <property type="entry name" value="HsdM_N"/>
    <property type="match status" value="1"/>
</dbReference>
<evidence type="ECO:0000256" key="8">
    <source>
        <dbReference type="SAM" id="Coils"/>
    </source>
</evidence>
<keyword evidence="8" id="KW-0175">Coiled coil</keyword>
<dbReference type="PANTHER" id="PTHR42933">
    <property type="entry name" value="SLR6095 PROTEIN"/>
    <property type="match status" value="1"/>
</dbReference>
<dbReference type="Pfam" id="PF02384">
    <property type="entry name" value="N6_Mtase"/>
    <property type="match status" value="1"/>
</dbReference>
<dbReference type="GO" id="GO:0009307">
    <property type="term" value="P:DNA restriction-modification system"/>
    <property type="evidence" value="ECO:0007669"/>
    <property type="project" value="UniProtKB-KW"/>
</dbReference>
<evidence type="ECO:0000256" key="7">
    <source>
        <dbReference type="ARBA" id="ARBA00047942"/>
    </source>
</evidence>
<evidence type="ECO:0000256" key="4">
    <source>
        <dbReference type="ARBA" id="ARBA00022679"/>
    </source>
</evidence>
<dbReference type="InterPro" id="IPR022749">
    <property type="entry name" value="D12N6_MeTrfase_N"/>
</dbReference>
<comment type="similarity">
    <text evidence="1">Belongs to the N(4)/N(6)-methyltransferase family.</text>
</comment>
<feature type="coiled-coil region" evidence="8">
    <location>
        <begin position="805"/>
        <end position="839"/>
    </location>
</feature>
<feature type="domain" description="DNA methylase adenine-specific" evidence="9">
    <location>
        <begin position="172"/>
        <end position="492"/>
    </location>
</feature>
<dbReference type="NCBIfam" id="TIGR00497">
    <property type="entry name" value="hsdM"/>
    <property type="match status" value="1"/>
</dbReference>
<dbReference type="GO" id="GO:0009007">
    <property type="term" value="F:site-specific DNA-methyltransferase (adenine-specific) activity"/>
    <property type="evidence" value="ECO:0007669"/>
    <property type="project" value="UniProtKB-EC"/>
</dbReference>
<dbReference type="Proteomes" id="UP000218979">
    <property type="component" value="Unassembled WGS sequence"/>
</dbReference>
<evidence type="ECO:0000313" key="12">
    <source>
        <dbReference type="EMBL" id="SFZ70258.1"/>
    </source>
</evidence>
<dbReference type="Gene3D" id="3.40.50.150">
    <property type="entry name" value="Vaccinia Virus protein VP39"/>
    <property type="match status" value="1"/>
</dbReference>
<comment type="catalytic activity">
    <reaction evidence="7">
        <text>a 2'-deoxyadenosine in DNA + S-adenosyl-L-methionine = an N(6)-methyl-2'-deoxyadenosine in DNA + S-adenosyl-L-homocysteine + H(+)</text>
        <dbReference type="Rhea" id="RHEA:15197"/>
        <dbReference type="Rhea" id="RHEA-COMP:12418"/>
        <dbReference type="Rhea" id="RHEA-COMP:12419"/>
        <dbReference type="ChEBI" id="CHEBI:15378"/>
        <dbReference type="ChEBI" id="CHEBI:57856"/>
        <dbReference type="ChEBI" id="CHEBI:59789"/>
        <dbReference type="ChEBI" id="CHEBI:90615"/>
        <dbReference type="ChEBI" id="CHEBI:90616"/>
        <dbReference type="EC" id="2.1.1.72"/>
    </reaction>
</comment>
<dbReference type="InterPro" id="IPR004546">
    <property type="entry name" value="Restrct_endonuc_T1M"/>
</dbReference>
<evidence type="ECO:0000256" key="2">
    <source>
        <dbReference type="ARBA" id="ARBA00011900"/>
    </source>
</evidence>
<accession>A0A1K2H3Z2</accession>
<dbReference type="InterPro" id="IPR002052">
    <property type="entry name" value="DNA_methylase_N6_adenine_CS"/>
</dbReference>
<gene>
    <name evidence="11" type="ORF">RR45_GL001290</name>
    <name evidence="12" type="ORF">SAMN02746068_00142</name>
</gene>
<evidence type="ECO:0000313" key="11">
    <source>
        <dbReference type="EMBL" id="PCS04356.1"/>
    </source>
</evidence>
<dbReference type="InterPro" id="IPR003356">
    <property type="entry name" value="DNA_methylase_A-5"/>
</dbReference>
<dbReference type="Gene3D" id="1.20.1260.30">
    <property type="match status" value="1"/>
</dbReference>
<dbReference type="PANTHER" id="PTHR42933:SF1">
    <property type="entry name" value="SITE-SPECIFIC DNA-METHYLTRANSFERASE (ADENINE-SPECIFIC)"/>
    <property type="match status" value="1"/>
</dbReference>
<reference evidence="12 13" key="2">
    <citation type="submission" date="2016-11" db="EMBL/GenBank/DDBJ databases">
        <authorList>
            <person name="Jaros S."/>
            <person name="Januszkiewicz K."/>
            <person name="Wedrychowicz H."/>
        </authorList>
    </citation>
    <scope>NUCLEOTIDE SEQUENCE [LARGE SCALE GENOMIC DNA]</scope>
    <source>
        <strain evidence="12 13">DSM 22330</strain>
    </source>
</reference>
<dbReference type="InterPro" id="IPR029063">
    <property type="entry name" value="SAM-dependent_MTases_sf"/>
</dbReference>
<keyword evidence="6" id="KW-0680">Restriction system</keyword>
<dbReference type="STRING" id="1122154.SAMN02746068_00142"/>
<dbReference type="GO" id="GO:0032259">
    <property type="term" value="P:methylation"/>
    <property type="evidence" value="ECO:0007669"/>
    <property type="project" value="UniProtKB-KW"/>
</dbReference>
<proteinExistence type="inferred from homology"/>
<organism evidence="12 13">
    <name type="scientific">Pseudolactococcus chungangensis CAU 28 = DSM 22330</name>
    <dbReference type="NCBI Taxonomy" id="1122154"/>
    <lineage>
        <taxon>Bacteria</taxon>
        <taxon>Bacillati</taxon>
        <taxon>Bacillota</taxon>
        <taxon>Bacilli</taxon>
        <taxon>Lactobacillales</taxon>
        <taxon>Streptococcaceae</taxon>
        <taxon>Pseudolactococcus</taxon>
    </lineage>
</organism>
<evidence type="ECO:0000259" key="10">
    <source>
        <dbReference type="Pfam" id="PF12161"/>
    </source>
</evidence>
<dbReference type="PROSITE" id="PS00092">
    <property type="entry name" value="N6_MTASE"/>
    <property type="match status" value="1"/>
</dbReference>
<dbReference type="GO" id="GO:0008170">
    <property type="term" value="F:N-methyltransferase activity"/>
    <property type="evidence" value="ECO:0007669"/>
    <property type="project" value="InterPro"/>
</dbReference>
<evidence type="ECO:0000256" key="1">
    <source>
        <dbReference type="ARBA" id="ARBA00006594"/>
    </source>
</evidence>
<evidence type="ECO:0000259" key="9">
    <source>
        <dbReference type="Pfam" id="PF02384"/>
    </source>
</evidence>
<protein>
    <recommendedName>
        <fullName evidence="2">site-specific DNA-methyltransferase (adenine-specific)</fullName>
        <ecNumber evidence="2">2.1.1.72</ecNumber>
    </recommendedName>
</protein>
<dbReference type="EMBL" id="JXJT01000003">
    <property type="protein sequence ID" value="PCS04356.1"/>
    <property type="molecule type" value="Genomic_DNA"/>
</dbReference>
<keyword evidence="4" id="KW-0808">Transferase</keyword>
<evidence type="ECO:0000313" key="14">
    <source>
        <dbReference type="Proteomes" id="UP000218979"/>
    </source>
</evidence>
<evidence type="ECO:0000256" key="3">
    <source>
        <dbReference type="ARBA" id="ARBA00022603"/>
    </source>
</evidence>
<dbReference type="InterPro" id="IPR051537">
    <property type="entry name" value="DNA_Adenine_Mtase"/>
</dbReference>
<reference evidence="11 14" key="1">
    <citation type="submission" date="2014-12" db="EMBL/GenBank/DDBJ databases">
        <title>Draft genome sequences of 10 type strains of Lactococcus.</title>
        <authorList>
            <person name="Sun Z."/>
            <person name="Zhong Z."/>
            <person name="Liu W."/>
            <person name="Zhang W."/>
            <person name="Zhang H."/>
        </authorList>
    </citation>
    <scope>NUCLEOTIDE SEQUENCE [LARGE SCALE GENOMIC DNA]</scope>
    <source>
        <strain evidence="11 14">DSM 22330</strain>
    </source>
</reference>
<dbReference type="AlphaFoldDB" id="A0A1K2H3Z2"/>
<keyword evidence="5" id="KW-0949">S-adenosyl-L-methionine</keyword>